<evidence type="ECO:0000256" key="3">
    <source>
        <dbReference type="ARBA" id="ARBA00023002"/>
    </source>
</evidence>
<dbReference type="Pfam" id="PF03241">
    <property type="entry name" value="HpaB"/>
    <property type="match status" value="1"/>
</dbReference>
<evidence type="ECO:0000313" key="7">
    <source>
        <dbReference type="EMBL" id="MDT0488117.1"/>
    </source>
</evidence>
<dbReference type="InterPro" id="IPR004925">
    <property type="entry name" value="HpaB/PvcC/4-BUDH"/>
</dbReference>
<evidence type="ECO:0000256" key="1">
    <source>
        <dbReference type="ARBA" id="ARBA00022630"/>
    </source>
</evidence>
<dbReference type="EMBL" id="JAVREZ010000037">
    <property type="protein sequence ID" value="MDT0488117.1"/>
    <property type="molecule type" value="Genomic_DNA"/>
</dbReference>
<evidence type="ECO:0000256" key="4">
    <source>
        <dbReference type="SAM" id="MobiDB-lite"/>
    </source>
</evidence>
<dbReference type="PIRSF" id="PIRSF000331">
    <property type="entry name" value="HpaA_HpaB"/>
    <property type="match status" value="1"/>
</dbReference>
<keyword evidence="2" id="KW-0274">FAD</keyword>
<sequence length="505" mass="54840">MTIRTGAEYLAGLRDGREVWLAGRRVDDVLAEPVLAAAAHTIARLYDQQHDPLLREVLTYQDGAERHPLSLAAPRDFRDLRRRGAAFRATAETTFGLLGRSPDFVNTAVTAFASAAPFFDKADPRFGRNVTAYHAACLAGDPFLSHTAINPPVSRARSSHEQDDPDVHMRIVRETSEGVVVRGAKLIGTLVPVADEIVVFPLPGYRPGDEAYTVAFAIPVATPGLRIVCREPLVADPSRLVSTPLAPYEEIDATCVFDDVLVPWDRVFFHGDVDAANRLYDATTARHHTGQHGIIRGAVKAELLAGIAVSLAEMSGTNSFLHVKEMLGEVLGALELARAGILAAEADAEVSEWGTLTPAIAPVLALRYHFPRMTSRMIEVIQLLGGGSLLSTPAEEDMRSELWPGIERYFRGANGVDAEQRVRMLKLAWDATGSAFGQRQMQYERYHSGDPVRLAAAQYAGYDTDPLLRTVQRALHPEQPGVDASARVIPVDAPGDGHSSGKAHS</sequence>
<dbReference type="InterPro" id="IPR046373">
    <property type="entry name" value="Acyl-CoA_Oxase/DH_mid-dom_sf"/>
</dbReference>
<feature type="region of interest" description="Disordered" evidence="4">
    <location>
        <begin position="478"/>
        <end position="505"/>
    </location>
</feature>
<keyword evidence="3" id="KW-0560">Oxidoreductase</keyword>
<keyword evidence="8" id="KW-1185">Reference proteome</keyword>
<feature type="domain" description="HpaB/PvcC/4-BUDH C-terminal" evidence="5">
    <location>
        <begin position="276"/>
        <end position="475"/>
    </location>
</feature>
<dbReference type="SUPFAM" id="SSF56645">
    <property type="entry name" value="Acyl-CoA dehydrogenase NM domain-like"/>
    <property type="match status" value="1"/>
</dbReference>
<dbReference type="PANTHER" id="PTHR36117:SF3">
    <property type="entry name" value="4-HYDROXYPHENYLACETATE 3-MONOOXYGENASE-RELATED"/>
    <property type="match status" value="1"/>
</dbReference>
<dbReference type="PANTHER" id="PTHR36117">
    <property type="entry name" value="4-HYDROXYPHENYLACETATE 3-MONOOXYGENASE-RELATED"/>
    <property type="match status" value="1"/>
</dbReference>
<name>A0ABU2VRE3_9ACTN</name>
<feature type="domain" description="HpaB/PvcC/4-BUDH N-terminal" evidence="6">
    <location>
        <begin position="5"/>
        <end position="268"/>
    </location>
</feature>
<dbReference type="Proteomes" id="UP001183824">
    <property type="component" value="Unassembled WGS sequence"/>
</dbReference>
<evidence type="ECO:0000313" key="8">
    <source>
        <dbReference type="Proteomes" id="UP001183824"/>
    </source>
</evidence>
<evidence type="ECO:0000259" key="5">
    <source>
        <dbReference type="Pfam" id="PF03241"/>
    </source>
</evidence>
<dbReference type="Gene3D" id="1.20.140.10">
    <property type="entry name" value="Butyryl-CoA Dehydrogenase, subunit A, domain 3"/>
    <property type="match status" value="1"/>
</dbReference>
<keyword evidence="1" id="KW-0285">Flavoprotein</keyword>
<dbReference type="Pfam" id="PF11794">
    <property type="entry name" value="HpaB_N"/>
    <property type="match status" value="1"/>
</dbReference>
<dbReference type="InterPro" id="IPR009100">
    <property type="entry name" value="AcylCoA_DH/oxidase_NM_dom_sf"/>
</dbReference>
<protein>
    <submittedName>
        <fullName evidence="7">4-hydroxyphenylacetate 3-hydroxylase N-terminal domain-containing protein</fullName>
    </submittedName>
</protein>
<dbReference type="InterPro" id="IPR024674">
    <property type="entry name" value="HpaB/PvcC/4-BUDH_N"/>
</dbReference>
<proteinExistence type="predicted"/>
<accession>A0ABU2VRE3</accession>
<organism evidence="7 8">
    <name type="scientific">Streptomyces doebereineriae</name>
    <dbReference type="NCBI Taxonomy" id="3075528"/>
    <lineage>
        <taxon>Bacteria</taxon>
        <taxon>Bacillati</taxon>
        <taxon>Actinomycetota</taxon>
        <taxon>Actinomycetes</taxon>
        <taxon>Kitasatosporales</taxon>
        <taxon>Streptomycetaceae</taxon>
        <taxon>Streptomyces</taxon>
    </lineage>
</organism>
<dbReference type="InterPro" id="IPR036250">
    <property type="entry name" value="AcylCo_DH-like_C"/>
</dbReference>
<dbReference type="SUPFAM" id="SSF47203">
    <property type="entry name" value="Acyl-CoA dehydrogenase C-terminal domain-like"/>
    <property type="match status" value="1"/>
</dbReference>
<dbReference type="InterPro" id="IPR024719">
    <property type="entry name" value="HpaB/PvcC/4-BUDH_C"/>
</dbReference>
<evidence type="ECO:0000259" key="6">
    <source>
        <dbReference type="Pfam" id="PF11794"/>
    </source>
</evidence>
<comment type="caution">
    <text evidence="7">The sequence shown here is derived from an EMBL/GenBank/DDBJ whole genome shotgun (WGS) entry which is preliminary data.</text>
</comment>
<dbReference type="RefSeq" id="WP_311720708.1">
    <property type="nucleotide sequence ID" value="NZ_JAVREZ010000037.1"/>
</dbReference>
<dbReference type="Gene3D" id="1.10.3140.10">
    <property type="entry name" value="4-hydroxybutyryl-coa dehydratase, domain 1"/>
    <property type="match status" value="1"/>
</dbReference>
<evidence type="ECO:0000256" key="2">
    <source>
        <dbReference type="ARBA" id="ARBA00022827"/>
    </source>
</evidence>
<dbReference type="Gene3D" id="2.40.110.10">
    <property type="entry name" value="Butyryl-CoA Dehydrogenase, subunit A, domain 2"/>
    <property type="match status" value="1"/>
</dbReference>
<gene>
    <name evidence="7" type="ORF">RNB18_49565</name>
</gene>
<reference evidence="8" key="1">
    <citation type="submission" date="2023-07" db="EMBL/GenBank/DDBJ databases">
        <title>30 novel species of actinomycetes from the DSMZ collection.</title>
        <authorList>
            <person name="Nouioui I."/>
        </authorList>
    </citation>
    <scope>NUCLEOTIDE SEQUENCE [LARGE SCALE GENOMIC DNA]</scope>
    <source>
        <strain evidence="8">DSM 41640</strain>
    </source>
</reference>